<dbReference type="EMBL" id="QVLS01000002">
    <property type="protein sequence ID" value="RFP81188.1"/>
    <property type="molecule type" value="Genomic_DNA"/>
</dbReference>
<gene>
    <name evidence="1" type="ORF">DY262_05295</name>
</gene>
<dbReference type="AlphaFoldDB" id="A0A372END4"/>
<sequence>MEGHLYTKTPRAWEALARPDGLDRRAHTLLLMANGRRSLRELSRLLDEDVHELARRLAAQGYLLDNQTPVLADVDDEAA</sequence>
<comment type="caution">
    <text evidence="1">The sequence shown here is derived from an EMBL/GenBank/DDBJ whole genome shotgun (WGS) entry which is preliminary data.</text>
</comment>
<reference evidence="1 2" key="1">
    <citation type="submission" date="2018-08" db="EMBL/GenBank/DDBJ databases">
        <title>Hydrogenophaga sp. LA-38 isolated from sludge.</title>
        <authorList>
            <person name="Im W.-T."/>
        </authorList>
    </citation>
    <scope>NUCLEOTIDE SEQUENCE [LARGE SCALE GENOMIC DNA]</scope>
    <source>
        <strain evidence="1 2">LA-38</strain>
    </source>
</reference>
<accession>A0A372END4</accession>
<evidence type="ECO:0008006" key="3">
    <source>
        <dbReference type="Google" id="ProtNLM"/>
    </source>
</evidence>
<proteinExistence type="predicted"/>
<evidence type="ECO:0000313" key="2">
    <source>
        <dbReference type="Proteomes" id="UP000261931"/>
    </source>
</evidence>
<dbReference type="Proteomes" id="UP000261931">
    <property type="component" value="Unassembled WGS sequence"/>
</dbReference>
<evidence type="ECO:0000313" key="1">
    <source>
        <dbReference type="EMBL" id="RFP81188.1"/>
    </source>
</evidence>
<protein>
    <recommendedName>
        <fullName evidence="3">MarR family transcriptional regulator</fullName>
    </recommendedName>
</protein>
<name>A0A372END4_9BURK</name>
<dbReference type="RefSeq" id="WP_116957906.1">
    <property type="nucleotide sequence ID" value="NZ_QVLS01000002.1"/>
</dbReference>
<keyword evidence="2" id="KW-1185">Reference proteome</keyword>
<organism evidence="1 2">
    <name type="scientific">Hydrogenophaga borbori</name>
    <dbReference type="NCBI Taxonomy" id="2294117"/>
    <lineage>
        <taxon>Bacteria</taxon>
        <taxon>Pseudomonadati</taxon>
        <taxon>Pseudomonadota</taxon>
        <taxon>Betaproteobacteria</taxon>
        <taxon>Burkholderiales</taxon>
        <taxon>Comamonadaceae</taxon>
        <taxon>Hydrogenophaga</taxon>
    </lineage>
</organism>